<keyword evidence="5" id="KW-1185">Reference proteome</keyword>
<dbReference type="SMART" id="SM00267">
    <property type="entry name" value="GGDEF"/>
    <property type="match status" value="1"/>
</dbReference>
<evidence type="ECO:0000313" key="4">
    <source>
        <dbReference type="EMBL" id="OCL28154.1"/>
    </source>
</evidence>
<sequence>MGELIKRELTVSLDTKTNKAIEMFEDYGCLQEIVVLDDDKPVGLLMKNKIFSRLGTRYGYSIFIDRSVKLIMDKNPLIVDANTPIEEVSTQAMSRDIDNIYDCIIVTKDDKYLGVVSIKNLLDKFSKLKIEHAKNLNPLTNLPGNIMIEREVTERILKNKIFSVLYIDLDNFKAYNDYYGYKKGDQVISYTAELLKEVVIHVGDEGDFVGHIGGDDFVIVTIPEKDALISQSIIDIFDLEIKKFFNEEDRQQGYIMTKDRQGNICKTPLVSISIAIVSNKDREINSHLKVSDIAAEVKKRVKKMDGSNYQRELRRN</sequence>
<dbReference type="AlphaFoldDB" id="A0A1C0ACR4"/>
<keyword evidence="1" id="KW-0129">CBS domain</keyword>
<evidence type="ECO:0008006" key="6">
    <source>
        <dbReference type="Google" id="ProtNLM"/>
    </source>
</evidence>
<gene>
    <name evidence="4" type="ORF">U472_02470</name>
</gene>
<dbReference type="InterPro" id="IPR000160">
    <property type="entry name" value="GGDEF_dom"/>
</dbReference>
<dbReference type="InterPro" id="IPR043128">
    <property type="entry name" value="Rev_trsase/Diguanyl_cyclase"/>
</dbReference>
<dbReference type="GO" id="GO:1902201">
    <property type="term" value="P:negative regulation of bacterial-type flagellum-dependent cell motility"/>
    <property type="evidence" value="ECO:0007669"/>
    <property type="project" value="TreeGrafter"/>
</dbReference>
<organism evidence="4 5">
    <name type="scientific">Orenia metallireducens</name>
    <dbReference type="NCBI Taxonomy" id="1413210"/>
    <lineage>
        <taxon>Bacteria</taxon>
        <taxon>Bacillati</taxon>
        <taxon>Bacillota</taxon>
        <taxon>Clostridia</taxon>
        <taxon>Halanaerobiales</taxon>
        <taxon>Halobacteroidaceae</taxon>
        <taxon>Orenia</taxon>
    </lineage>
</organism>
<comment type="caution">
    <text evidence="4">The sequence shown here is derived from an EMBL/GenBank/DDBJ whole genome shotgun (WGS) entry which is preliminary data.</text>
</comment>
<feature type="domain" description="CBS" evidence="3">
    <location>
        <begin position="72"/>
        <end position="134"/>
    </location>
</feature>
<dbReference type="SUPFAM" id="SSF55073">
    <property type="entry name" value="Nucleotide cyclase"/>
    <property type="match status" value="1"/>
</dbReference>
<evidence type="ECO:0000259" key="2">
    <source>
        <dbReference type="PROSITE" id="PS50887"/>
    </source>
</evidence>
<reference evidence="4 5" key="2">
    <citation type="submission" date="2016-08" db="EMBL/GenBank/DDBJ databases">
        <title>Orenia metallireducens sp. nov. strain Z6, a Novel Metal-reducing Firmicute from the Deep Subsurface.</title>
        <authorList>
            <person name="Maxim B.I."/>
            <person name="Kenneth K."/>
            <person name="Flynn T.M."/>
            <person name="Oloughlin E.J."/>
            <person name="Locke R.A."/>
            <person name="Weber J.R."/>
            <person name="Egan S.M."/>
            <person name="Mackie R.I."/>
            <person name="Cann I.K."/>
        </authorList>
    </citation>
    <scope>NUCLEOTIDE SEQUENCE [LARGE SCALE GENOMIC DNA]</scope>
    <source>
        <strain evidence="4 5">Z6</strain>
    </source>
</reference>
<dbReference type="CDD" id="cd01949">
    <property type="entry name" value="GGDEF"/>
    <property type="match status" value="1"/>
</dbReference>
<dbReference type="Pfam" id="PF00571">
    <property type="entry name" value="CBS"/>
    <property type="match status" value="2"/>
</dbReference>
<dbReference type="PANTHER" id="PTHR45138:SF6">
    <property type="entry name" value="DIGUANYLATE CYCLASE DGCN"/>
    <property type="match status" value="1"/>
</dbReference>
<dbReference type="PROSITE" id="PS51371">
    <property type="entry name" value="CBS"/>
    <property type="match status" value="1"/>
</dbReference>
<dbReference type="GO" id="GO:0043709">
    <property type="term" value="P:cell adhesion involved in single-species biofilm formation"/>
    <property type="evidence" value="ECO:0007669"/>
    <property type="project" value="TreeGrafter"/>
</dbReference>
<protein>
    <recommendedName>
        <fullName evidence="6">Diguanylate cyclase</fullName>
    </recommendedName>
</protein>
<name>A0A1C0ACR4_9FIRM</name>
<dbReference type="InterPro" id="IPR029787">
    <property type="entry name" value="Nucleotide_cyclase"/>
</dbReference>
<dbReference type="GO" id="GO:0005886">
    <property type="term" value="C:plasma membrane"/>
    <property type="evidence" value="ECO:0007669"/>
    <property type="project" value="TreeGrafter"/>
</dbReference>
<dbReference type="EMBL" id="LWDV01000006">
    <property type="protein sequence ID" value="OCL28154.1"/>
    <property type="molecule type" value="Genomic_DNA"/>
</dbReference>
<evidence type="ECO:0000256" key="1">
    <source>
        <dbReference type="PROSITE-ProRule" id="PRU00703"/>
    </source>
</evidence>
<feature type="domain" description="GGDEF" evidence="2">
    <location>
        <begin position="160"/>
        <end position="315"/>
    </location>
</feature>
<dbReference type="Proteomes" id="UP000093514">
    <property type="component" value="Unassembled WGS sequence"/>
</dbReference>
<dbReference type="InterPro" id="IPR046342">
    <property type="entry name" value="CBS_dom_sf"/>
</dbReference>
<dbReference type="Gene3D" id="3.10.580.10">
    <property type="entry name" value="CBS-domain"/>
    <property type="match status" value="1"/>
</dbReference>
<dbReference type="NCBIfam" id="TIGR00254">
    <property type="entry name" value="GGDEF"/>
    <property type="match status" value="1"/>
</dbReference>
<dbReference type="InterPro" id="IPR000644">
    <property type="entry name" value="CBS_dom"/>
</dbReference>
<dbReference type="Pfam" id="PF00990">
    <property type="entry name" value="GGDEF"/>
    <property type="match status" value="1"/>
</dbReference>
<dbReference type="CDD" id="cd04598">
    <property type="entry name" value="CBS_pair_GGDEF_EAL"/>
    <property type="match status" value="1"/>
</dbReference>
<dbReference type="PROSITE" id="PS50887">
    <property type="entry name" value="GGDEF"/>
    <property type="match status" value="1"/>
</dbReference>
<accession>A0A1C0ACR4</accession>
<dbReference type="InterPro" id="IPR050469">
    <property type="entry name" value="Diguanylate_Cyclase"/>
</dbReference>
<proteinExistence type="predicted"/>
<dbReference type="GO" id="GO:0052621">
    <property type="term" value="F:diguanylate cyclase activity"/>
    <property type="evidence" value="ECO:0007669"/>
    <property type="project" value="TreeGrafter"/>
</dbReference>
<dbReference type="Gene3D" id="3.30.70.270">
    <property type="match status" value="1"/>
</dbReference>
<evidence type="ECO:0000313" key="5">
    <source>
        <dbReference type="Proteomes" id="UP000093514"/>
    </source>
</evidence>
<evidence type="ECO:0000259" key="3">
    <source>
        <dbReference type="PROSITE" id="PS51371"/>
    </source>
</evidence>
<dbReference type="SUPFAM" id="SSF54631">
    <property type="entry name" value="CBS-domain pair"/>
    <property type="match status" value="1"/>
</dbReference>
<reference evidence="5" key="1">
    <citation type="submission" date="2016-07" db="EMBL/GenBank/DDBJ databases">
        <authorList>
            <person name="Florea S."/>
            <person name="Webb J.S."/>
            <person name="Jaromczyk J."/>
            <person name="Schardl C.L."/>
        </authorList>
    </citation>
    <scope>NUCLEOTIDE SEQUENCE [LARGE SCALE GENOMIC DNA]</scope>
    <source>
        <strain evidence="5">Z6</strain>
    </source>
</reference>
<dbReference type="PANTHER" id="PTHR45138">
    <property type="entry name" value="REGULATORY COMPONENTS OF SENSORY TRANSDUCTION SYSTEM"/>
    <property type="match status" value="1"/>
</dbReference>